<accession>A0ABX5KTI0</accession>
<dbReference type="PROSITE" id="PS50045">
    <property type="entry name" value="SIGMA54_INTERACT_4"/>
    <property type="match status" value="1"/>
</dbReference>
<evidence type="ECO:0000313" key="8">
    <source>
        <dbReference type="Proteomes" id="UP000245712"/>
    </source>
</evidence>
<reference evidence="7 8" key="1">
    <citation type="submission" date="2018-05" db="EMBL/GenBank/DDBJ databases">
        <title>Genomic Encyclopedia of Type Strains, Phase IV (KMG-V): Genome sequencing to study the core and pangenomes of soil and plant-associated prokaryotes.</title>
        <authorList>
            <person name="Whitman W."/>
        </authorList>
    </citation>
    <scope>NUCLEOTIDE SEQUENCE [LARGE SCALE GENOMIC DNA]</scope>
    <source>
        <strain evidence="7 8">SCZa-39</strain>
    </source>
</reference>
<dbReference type="InterPro" id="IPR025943">
    <property type="entry name" value="Sigma_54_int_dom_ATP-bd_2"/>
</dbReference>
<protein>
    <submittedName>
        <fullName evidence="7">Two-component system response regulator GlrR</fullName>
    </submittedName>
</protein>
<dbReference type="InterPro" id="IPR027417">
    <property type="entry name" value="P-loop_NTPase"/>
</dbReference>
<keyword evidence="3" id="KW-0805">Transcription regulation</keyword>
<evidence type="ECO:0000256" key="4">
    <source>
        <dbReference type="ARBA" id="ARBA00023125"/>
    </source>
</evidence>
<sequence length="460" mass="49451">MDRLKCGVSAVGDAQAAGRNAWRALCAQLGARLDVLWLAPQEAGGACDLLVLCVDAGAQALAASHIAQLRSANPACCVIVVCSGLGAQDVAALLGAGAFDFVCAPYRDGEPGMRVERAAGLLARPALDACEAIRCARAHDLIGTSAPFVRELARLPLTARSDASVLILGETGTGKEMFARAIHYLSPRAARGLVAVNCGAIPIELMESELFGCARGAYTSAHAARSGLVREAEGGTLFLDEIDALPLGAQTKLLRFLQEMEYRPVGSDRLWHADVRVIAASNHDLAALVERGAFRRDLYFRLNVLSLNLPALRERAEDVPALAGHFAQLCCRKARRPALGLTARATRKLLAYAWPGNVRELYNVIERAVLFCGGPVIDADDLALPEPRGPDIAPESFRDAKARSVTAFERDYIERLLATHAGNITQAATAARKNRRAFFELMRKHAIAPERFRQSGRAED</sequence>
<organism evidence="7 8">
    <name type="scientific">Paraburkholderia unamae</name>
    <dbReference type="NCBI Taxonomy" id="219649"/>
    <lineage>
        <taxon>Bacteria</taxon>
        <taxon>Pseudomonadati</taxon>
        <taxon>Pseudomonadota</taxon>
        <taxon>Betaproteobacteria</taxon>
        <taxon>Burkholderiales</taxon>
        <taxon>Burkholderiaceae</taxon>
        <taxon>Paraburkholderia</taxon>
    </lineage>
</organism>
<keyword evidence="2" id="KW-0067">ATP-binding</keyword>
<dbReference type="InterPro" id="IPR025944">
    <property type="entry name" value="Sigma_54_int_dom_CS"/>
</dbReference>
<dbReference type="Gene3D" id="3.40.50.300">
    <property type="entry name" value="P-loop containing nucleotide triphosphate hydrolases"/>
    <property type="match status" value="1"/>
</dbReference>
<evidence type="ECO:0000256" key="5">
    <source>
        <dbReference type="ARBA" id="ARBA00023163"/>
    </source>
</evidence>
<dbReference type="EMBL" id="QEOB01000004">
    <property type="protein sequence ID" value="PVX85123.1"/>
    <property type="molecule type" value="Genomic_DNA"/>
</dbReference>
<dbReference type="SUPFAM" id="SSF52172">
    <property type="entry name" value="CheY-like"/>
    <property type="match status" value="1"/>
</dbReference>
<dbReference type="InterPro" id="IPR002078">
    <property type="entry name" value="Sigma_54_int"/>
</dbReference>
<keyword evidence="1" id="KW-0547">Nucleotide-binding</keyword>
<comment type="caution">
    <text evidence="7">The sequence shown here is derived from an EMBL/GenBank/DDBJ whole genome shotgun (WGS) entry which is preliminary data.</text>
</comment>
<dbReference type="Pfam" id="PF00158">
    <property type="entry name" value="Sigma54_activat"/>
    <property type="match status" value="1"/>
</dbReference>
<keyword evidence="5" id="KW-0804">Transcription</keyword>
<dbReference type="InterPro" id="IPR009057">
    <property type="entry name" value="Homeodomain-like_sf"/>
</dbReference>
<dbReference type="InterPro" id="IPR058031">
    <property type="entry name" value="AAA_lid_NorR"/>
</dbReference>
<dbReference type="RefSeq" id="WP_116610699.1">
    <property type="nucleotide sequence ID" value="NZ_QEOB01000004.1"/>
</dbReference>
<dbReference type="PROSITE" id="PS00676">
    <property type="entry name" value="SIGMA54_INTERACT_2"/>
    <property type="match status" value="1"/>
</dbReference>
<evidence type="ECO:0000256" key="2">
    <source>
        <dbReference type="ARBA" id="ARBA00022840"/>
    </source>
</evidence>
<dbReference type="CDD" id="cd00009">
    <property type="entry name" value="AAA"/>
    <property type="match status" value="1"/>
</dbReference>
<keyword evidence="4" id="KW-0238">DNA-binding</keyword>
<dbReference type="Proteomes" id="UP000245712">
    <property type="component" value="Unassembled WGS sequence"/>
</dbReference>
<dbReference type="PANTHER" id="PTHR32071:SF116">
    <property type="entry name" value="TRANSCRIPTIONAL REGULATORY PROTEIN GLRR"/>
    <property type="match status" value="1"/>
</dbReference>
<gene>
    <name evidence="7" type="ORF">C7402_104367</name>
</gene>
<name>A0ABX5KTI0_9BURK</name>
<dbReference type="SUPFAM" id="SSF46689">
    <property type="entry name" value="Homeodomain-like"/>
    <property type="match status" value="1"/>
</dbReference>
<evidence type="ECO:0000256" key="3">
    <source>
        <dbReference type="ARBA" id="ARBA00023015"/>
    </source>
</evidence>
<dbReference type="InterPro" id="IPR003593">
    <property type="entry name" value="AAA+_ATPase"/>
</dbReference>
<dbReference type="Gene3D" id="1.10.10.60">
    <property type="entry name" value="Homeodomain-like"/>
    <property type="match status" value="1"/>
</dbReference>
<dbReference type="Gene3D" id="1.10.8.60">
    <property type="match status" value="1"/>
</dbReference>
<dbReference type="PROSITE" id="PS00675">
    <property type="entry name" value="SIGMA54_INTERACT_1"/>
    <property type="match status" value="1"/>
</dbReference>
<dbReference type="PROSITE" id="PS00688">
    <property type="entry name" value="SIGMA54_INTERACT_3"/>
    <property type="match status" value="1"/>
</dbReference>
<keyword evidence="8" id="KW-1185">Reference proteome</keyword>
<evidence type="ECO:0000256" key="1">
    <source>
        <dbReference type="ARBA" id="ARBA00022741"/>
    </source>
</evidence>
<proteinExistence type="predicted"/>
<dbReference type="SMART" id="SM00382">
    <property type="entry name" value="AAA"/>
    <property type="match status" value="1"/>
</dbReference>
<dbReference type="InterPro" id="IPR025662">
    <property type="entry name" value="Sigma_54_int_dom_ATP-bd_1"/>
</dbReference>
<evidence type="ECO:0000313" key="7">
    <source>
        <dbReference type="EMBL" id="PVX85123.1"/>
    </source>
</evidence>
<dbReference type="PANTHER" id="PTHR32071">
    <property type="entry name" value="TRANSCRIPTIONAL REGULATORY PROTEIN"/>
    <property type="match status" value="1"/>
</dbReference>
<dbReference type="Pfam" id="PF25601">
    <property type="entry name" value="AAA_lid_14"/>
    <property type="match status" value="1"/>
</dbReference>
<dbReference type="InterPro" id="IPR011006">
    <property type="entry name" value="CheY-like_superfamily"/>
</dbReference>
<evidence type="ECO:0000259" key="6">
    <source>
        <dbReference type="PROSITE" id="PS50045"/>
    </source>
</evidence>
<feature type="domain" description="Sigma-54 factor interaction" evidence="6">
    <location>
        <begin position="141"/>
        <end position="370"/>
    </location>
</feature>
<dbReference type="SUPFAM" id="SSF52540">
    <property type="entry name" value="P-loop containing nucleoside triphosphate hydrolases"/>
    <property type="match status" value="1"/>
</dbReference>